<dbReference type="Gene3D" id="3.90.1150.10">
    <property type="entry name" value="Aspartate Aminotransferase, domain 1"/>
    <property type="match status" value="1"/>
</dbReference>
<evidence type="ECO:0000256" key="1">
    <source>
        <dbReference type="ARBA" id="ARBA00022576"/>
    </source>
</evidence>
<dbReference type="PANTHER" id="PTHR42684">
    <property type="entry name" value="ADENOSYLMETHIONINE-8-AMINO-7-OXONONANOATE AMINOTRANSFERASE"/>
    <property type="match status" value="1"/>
</dbReference>
<dbReference type="PANTHER" id="PTHR42684:SF3">
    <property type="entry name" value="ADENOSYLMETHIONINE-8-AMINO-7-OXONONANOATE AMINOTRANSFERASE"/>
    <property type="match status" value="1"/>
</dbReference>
<dbReference type="InterPro" id="IPR015424">
    <property type="entry name" value="PyrdxlP-dep_Trfase"/>
</dbReference>
<comment type="caution">
    <text evidence="3">The sequence shown here is derived from an EMBL/GenBank/DDBJ whole genome shotgun (WGS) entry which is preliminary data.</text>
</comment>
<dbReference type="GO" id="GO:0009448">
    <property type="term" value="P:gamma-aminobutyric acid metabolic process"/>
    <property type="evidence" value="ECO:0007669"/>
    <property type="project" value="TreeGrafter"/>
</dbReference>
<gene>
    <name evidence="3" type="ORF">L195_g032585</name>
</gene>
<dbReference type="SUPFAM" id="SSF53383">
    <property type="entry name" value="PLP-dependent transferases"/>
    <property type="match status" value="1"/>
</dbReference>
<dbReference type="Proteomes" id="UP000236291">
    <property type="component" value="Unassembled WGS sequence"/>
</dbReference>
<name>A0A2K3LDL9_TRIPR</name>
<dbReference type="EMBL" id="ASHM01030998">
    <property type="protein sequence ID" value="PNX76631.1"/>
    <property type="molecule type" value="Genomic_DNA"/>
</dbReference>
<dbReference type="AlphaFoldDB" id="A0A2K3LDL9"/>
<sequence>MKSSNIIFKLRWKWKSPATVIGEKAEAFVCAAVPLWCRSNTTKSSLPTDNSTSDAKTGQGFKGHAMLAPFTPGWQTTDLDPLIIEKSEGSYVYDINGKKYLDSLAGLWCTALDFNYLAAELWITGSPFPREVGTRGLILVYTNFKFINQDDLQGHGVCFTCCVDL</sequence>
<proteinExistence type="predicted"/>
<reference evidence="3 4" key="2">
    <citation type="journal article" date="2017" name="Front. Plant Sci.">
        <title>Gene Classification and Mining of Molecular Markers Useful in Red Clover (Trifolium pratense) Breeding.</title>
        <authorList>
            <person name="Istvanek J."/>
            <person name="Dluhosova J."/>
            <person name="Dluhos P."/>
            <person name="Patkova L."/>
            <person name="Nedelnik J."/>
            <person name="Repkova J."/>
        </authorList>
    </citation>
    <scope>NUCLEOTIDE SEQUENCE [LARGE SCALE GENOMIC DNA]</scope>
    <source>
        <strain evidence="4">cv. Tatra</strain>
        <tissue evidence="3">Young leaves</tissue>
    </source>
</reference>
<dbReference type="STRING" id="57577.A0A2K3LDL9"/>
<dbReference type="ExpressionAtlas" id="A0A2K3LDL9">
    <property type="expression patterns" value="baseline"/>
</dbReference>
<evidence type="ECO:0000313" key="4">
    <source>
        <dbReference type="Proteomes" id="UP000236291"/>
    </source>
</evidence>
<evidence type="ECO:0000313" key="3">
    <source>
        <dbReference type="EMBL" id="PNX76631.1"/>
    </source>
</evidence>
<protein>
    <submittedName>
        <fullName evidence="3">Aminotransferase y4uB</fullName>
    </submittedName>
</protein>
<reference evidence="3 4" key="1">
    <citation type="journal article" date="2014" name="Am. J. Bot.">
        <title>Genome assembly and annotation for red clover (Trifolium pratense; Fabaceae).</title>
        <authorList>
            <person name="Istvanek J."/>
            <person name="Jaros M."/>
            <person name="Krenek A."/>
            <person name="Repkova J."/>
        </authorList>
    </citation>
    <scope>NUCLEOTIDE SEQUENCE [LARGE SCALE GENOMIC DNA]</scope>
    <source>
        <strain evidence="4">cv. Tatra</strain>
        <tissue evidence="3">Young leaves</tissue>
    </source>
</reference>
<dbReference type="InterPro" id="IPR015422">
    <property type="entry name" value="PyrdxlP-dep_Trfase_small"/>
</dbReference>
<dbReference type="GO" id="GO:0009102">
    <property type="term" value="P:biotin biosynthetic process"/>
    <property type="evidence" value="ECO:0007669"/>
    <property type="project" value="TreeGrafter"/>
</dbReference>
<accession>A0A2K3LDL9</accession>
<keyword evidence="2 3" id="KW-0808">Transferase</keyword>
<organism evidence="3 4">
    <name type="scientific">Trifolium pratense</name>
    <name type="common">Red clover</name>
    <dbReference type="NCBI Taxonomy" id="57577"/>
    <lineage>
        <taxon>Eukaryota</taxon>
        <taxon>Viridiplantae</taxon>
        <taxon>Streptophyta</taxon>
        <taxon>Embryophyta</taxon>
        <taxon>Tracheophyta</taxon>
        <taxon>Spermatophyta</taxon>
        <taxon>Magnoliopsida</taxon>
        <taxon>eudicotyledons</taxon>
        <taxon>Gunneridae</taxon>
        <taxon>Pentapetalae</taxon>
        <taxon>rosids</taxon>
        <taxon>fabids</taxon>
        <taxon>Fabales</taxon>
        <taxon>Fabaceae</taxon>
        <taxon>Papilionoideae</taxon>
        <taxon>50 kb inversion clade</taxon>
        <taxon>NPAAA clade</taxon>
        <taxon>Hologalegina</taxon>
        <taxon>IRL clade</taxon>
        <taxon>Trifolieae</taxon>
        <taxon>Trifolium</taxon>
    </lineage>
</organism>
<dbReference type="GO" id="GO:0004015">
    <property type="term" value="F:adenosylmethionine-8-amino-7-oxononanoate transaminase activity"/>
    <property type="evidence" value="ECO:0007669"/>
    <property type="project" value="TreeGrafter"/>
</dbReference>
<feature type="non-terminal residue" evidence="3">
    <location>
        <position position="165"/>
    </location>
</feature>
<keyword evidence="1 3" id="KW-0032">Aminotransferase</keyword>
<evidence type="ECO:0000256" key="2">
    <source>
        <dbReference type="ARBA" id="ARBA00022679"/>
    </source>
</evidence>